<accession>A0AAW1KCI5</accession>
<feature type="compositionally biased region" description="Polar residues" evidence="2">
    <location>
        <begin position="586"/>
        <end position="606"/>
    </location>
</feature>
<sequence length="793" mass="89334">MGSSRFTDLRSVRWRINLGVLPSSLDSTIDDLRRITADSRRRYACLRRRLLVDPHITRFGNDSSDLVTDNPLSQNPDSTWGRFFRNAELEKIVDNDLSRLYPEHGIYFQTPGCQRLLRRILLLWCLRHPECGYRQGMHELLAPLIYVLHEDIQHLIKVRKLYEHHFVDKFDEDLLNESLGFNFKISSKYPEDNDVFEEKSEKHSSNTDLDPNLRDIVSLSDPYGADGELGIVVSEKFIEHDAYGMFDALMNGSGGDISMAKFFSHSSASATHVGLPPVIEASLSLYHLLSIVDPSLYSHLIELGVEPQYFALRWLRVLFGREFPLEDLLIIWDEIFSFSNSKSVTSEYDWGLSSSPRGAIISATAVSMMLNVRSSLLATELATSCLQRLLNFPERVDLDKIIGKAKSLVPLALDANIPSRSTPLGGNLNHVKQNQAKGRMHSLSFDSRSLNTPANVIPESYWEVKWRILQKEEETKKENCIQQASPKKRGWTEKIKSKLSRAESDRSLAKSERREQLKKPAVRRSLLEDLSRQLNAEEDCDENRHDNKFPFLDDPLHANSDVVVVDNNSGLGLSTASEEHSPVFSDPTSPLENDSEKSSTASNISDNIIDDETQNSSAFQSTSEEPPLPISDVPDLNVFGVFGGSDDVTSELSVVVPKEQKTLSEKFQWLWKFGRHNSGEETSDKKIEVENGKSDGVARLQRNKAETSVGEIHCNSVGLKTNGCDQNLVFALRNLGQSLLENVQVIESAFQSERNREGSQEQFSKHTLVGKGQVTAMSALKELRKISSLLREV</sequence>
<feature type="domain" description="Rab-GAP TBC" evidence="3">
    <location>
        <begin position="4"/>
        <end position="339"/>
    </location>
</feature>
<feature type="compositionally biased region" description="Basic and acidic residues" evidence="2">
    <location>
        <begin position="490"/>
        <end position="518"/>
    </location>
</feature>
<keyword evidence="1" id="KW-0343">GTPase activation</keyword>
<dbReference type="PANTHER" id="PTHR22957:SF337">
    <property type="entry name" value="TBC1 DOMAIN FAMILY MEMBER 5"/>
    <property type="match status" value="1"/>
</dbReference>
<dbReference type="Proteomes" id="UP001443914">
    <property type="component" value="Unassembled WGS sequence"/>
</dbReference>
<dbReference type="Pfam" id="PF00566">
    <property type="entry name" value="RabGAP-TBC"/>
    <property type="match status" value="2"/>
</dbReference>
<name>A0AAW1KCI5_SAPOF</name>
<keyword evidence="5" id="KW-1185">Reference proteome</keyword>
<dbReference type="EMBL" id="JBDFQZ010000006">
    <property type="protein sequence ID" value="KAK9715468.1"/>
    <property type="molecule type" value="Genomic_DNA"/>
</dbReference>
<organism evidence="4 5">
    <name type="scientific">Saponaria officinalis</name>
    <name type="common">Common soapwort</name>
    <name type="synonym">Lychnis saponaria</name>
    <dbReference type="NCBI Taxonomy" id="3572"/>
    <lineage>
        <taxon>Eukaryota</taxon>
        <taxon>Viridiplantae</taxon>
        <taxon>Streptophyta</taxon>
        <taxon>Embryophyta</taxon>
        <taxon>Tracheophyta</taxon>
        <taxon>Spermatophyta</taxon>
        <taxon>Magnoliopsida</taxon>
        <taxon>eudicotyledons</taxon>
        <taxon>Gunneridae</taxon>
        <taxon>Pentapetalae</taxon>
        <taxon>Caryophyllales</taxon>
        <taxon>Caryophyllaceae</taxon>
        <taxon>Caryophylleae</taxon>
        <taxon>Saponaria</taxon>
    </lineage>
</organism>
<dbReference type="SUPFAM" id="SSF47923">
    <property type="entry name" value="Ypt/Rab-GAP domain of gyp1p"/>
    <property type="match status" value="2"/>
</dbReference>
<dbReference type="SMART" id="SM00164">
    <property type="entry name" value="TBC"/>
    <property type="match status" value="1"/>
</dbReference>
<dbReference type="Gene3D" id="1.10.8.270">
    <property type="entry name" value="putative rabgap domain of human tbc1 domain family member 14 like domains"/>
    <property type="match status" value="1"/>
</dbReference>
<feature type="region of interest" description="Disordered" evidence="2">
    <location>
        <begin position="477"/>
        <end position="520"/>
    </location>
</feature>
<comment type="caution">
    <text evidence="4">The sequence shown here is derived from an EMBL/GenBank/DDBJ whole genome shotgun (WGS) entry which is preliminary data.</text>
</comment>
<proteinExistence type="predicted"/>
<dbReference type="Gene3D" id="1.10.472.80">
    <property type="entry name" value="Ypt/Rab-GAP domain of gyp1p, domain 3"/>
    <property type="match status" value="1"/>
</dbReference>
<dbReference type="GO" id="GO:0005096">
    <property type="term" value="F:GTPase activator activity"/>
    <property type="evidence" value="ECO:0007669"/>
    <property type="project" value="UniProtKB-KW"/>
</dbReference>
<evidence type="ECO:0000313" key="5">
    <source>
        <dbReference type="Proteomes" id="UP001443914"/>
    </source>
</evidence>
<dbReference type="PANTHER" id="PTHR22957">
    <property type="entry name" value="TBC1 DOMAIN FAMILY MEMBER GTPASE-ACTIVATING PROTEIN"/>
    <property type="match status" value="1"/>
</dbReference>
<dbReference type="InterPro" id="IPR035969">
    <property type="entry name" value="Rab-GAP_TBC_sf"/>
</dbReference>
<dbReference type="InterPro" id="IPR000195">
    <property type="entry name" value="Rab-GAP-TBC_dom"/>
</dbReference>
<dbReference type="AlphaFoldDB" id="A0AAW1KCI5"/>
<evidence type="ECO:0000256" key="1">
    <source>
        <dbReference type="ARBA" id="ARBA00022468"/>
    </source>
</evidence>
<evidence type="ECO:0000256" key="2">
    <source>
        <dbReference type="SAM" id="MobiDB-lite"/>
    </source>
</evidence>
<reference evidence="4" key="1">
    <citation type="submission" date="2024-03" db="EMBL/GenBank/DDBJ databases">
        <title>WGS assembly of Saponaria officinalis var. Norfolk2.</title>
        <authorList>
            <person name="Jenkins J."/>
            <person name="Shu S."/>
            <person name="Grimwood J."/>
            <person name="Barry K."/>
            <person name="Goodstein D."/>
            <person name="Schmutz J."/>
            <person name="Leebens-Mack J."/>
            <person name="Osbourn A."/>
        </authorList>
    </citation>
    <scope>NUCLEOTIDE SEQUENCE [LARGE SCALE GENOMIC DNA]</scope>
    <source>
        <strain evidence="4">JIC</strain>
    </source>
</reference>
<dbReference type="PROSITE" id="PS50086">
    <property type="entry name" value="TBC_RABGAP"/>
    <property type="match status" value="1"/>
</dbReference>
<feature type="region of interest" description="Disordered" evidence="2">
    <location>
        <begin position="570"/>
        <end position="610"/>
    </location>
</feature>
<evidence type="ECO:0000313" key="4">
    <source>
        <dbReference type="EMBL" id="KAK9715468.1"/>
    </source>
</evidence>
<protein>
    <recommendedName>
        <fullName evidence="3">Rab-GAP TBC domain-containing protein</fullName>
    </recommendedName>
</protein>
<evidence type="ECO:0000259" key="3">
    <source>
        <dbReference type="PROSITE" id="PS50086"/>
    </source>
</evidence>
<gene>
    <name evidence="4" type="ORF">RND81_06G167600</name>
</gene>